<dbReference type="PROSITE" id="PS51257">
    <property type="entry name" value="PROKAR_LIPOPROTEIN"/>
    <property type="match status" value="1"/>
</dbReference>
<dbReference type="AlphaFoldDB" id="M7N9Q2"/>
<dbReference type="PROSITE" id="PS50853">
    <property type="entry name" value="FN3"/>
    <property type="match status" value="2"/>
</dbReference>
<dbReference type="eggNOG" id="COG1520">
    <property type="taxonomic scope" value="Bacteria"/>
</dbReference>
<organism evidence="3 4">
    <name type="scientific">Xanthomarina gelatinilytica</name>
    <dbReference type="NCBI Taxonomy" id="1137281"/>
    <lineage>
        <taxon>Bacteria</taxon>
        <taxon>Pseudomonadati</taxon>
        <taxon>Bacteroidota</taxon>
        <taxon>Flavobacteriia</taxon>
        <taxon>Flavobacteriales</taxon>
        <taxon>Flavobacteriaceae</taxon>
        <taxon>Xanthomarina</taxon>
    </lineage>
</organism>
<comment type="caution">
    <text evidence="3">The sequence shown here is derived from an EMBL/GenBank/DDBJ whole genome shotgun (WGS) entry which is preliminary data.</text>
</comment>
<dbReference type="GeneID" id="98641198"/>
<evidence type="ECO:0000256" key="1">
    <source>
        <dbReference type="SAM" id="MobiDB-lite"/>
    </source>
</evidence>
<keyword evidence="4" id="KW-1185">Reference proteome</keyword>
<sequence length="333" mass="37524">MKKVIYVFTCLIIVACGSDDDGSGGTTNNNIPPSPPSLISPNNNSTIVTQEVDELLYFEWTQASDPDNDVVNYQITFDTNANFTTSHSEMAQGISFYHYLEPNHTYFWKVRALDSNNNWSNYSQTWSFYIQDALTPLPPQLIFPLHETECSNDNITFEWEASTDVSNSSIEYKLYISQSSNFDSNVDIYETTNTFYNVGLPQSTALYWKVEAINAIDNSSFSETRSLYTQGDGTNNTIPQIEYYYPEDEATLSDQSPLLQWQGSDNETTAGDLSYKVYFSEVGQDLVLIEETANISSYEVTGLNTGTTYQWSIWVTDTDGATNVGEVFTFTVN</sequence>
<dbReference type="Gene3D" id="2.60.40.10">
    <property type="entry name" value="Immunoglobulins"/>
    <property type="match status" value="3"/>
</dbReference>
<dbReference type="InterPro" id="IPR036116">
    <property type="entry name" value="FN3_sf"/>
</dbReference>
<accession>M7N9Q2</accession>
<dbReference type="InterPro" id="IPR013783">
    <property type="entry name" value="Ig-like_fold"/>
</dbReference>
<feature type="region of interest" description="Disordered" evidence="1">
    <location>
        <begin position="22"/>
        <end position="44"/>
    </location>
</feature>
<protein>
    <recommendedName>
        <fullName evidence="2">Fibronectin type-III domain-containing protein</fullName>
    </recommendedName>
</protein>
<name>M7N9Q2_9FLAO</name>
<dbReference type="SUPFAM" id="SSF49265">
    <property type="entry name" value="Fibronectin type III"/>
    <property type="match status" value="2"/>
</dbReference>
<evidence type="ECO:0000259" key="2">
    <source>
        <dbReference type="PROSITE" id="PS50853"/>
    </source>
</evidence>
<dbReference type="SMART" id="SM00060">
    <property type="entry name" value="FN3"/>
    <property type="match status" value="2"/>
</dbReference>
<dbReference type="EMBL" id="ANLA01000009">
    <property type="protein sequence ID" value="EMQ95198.1"/>
    <property type="molecule type" value="Genomic_DNA"/>
</dbReference>
<feature type="domain" description="Fibronectin type-III" evidence="2">
    <location>
        <begin position="242"/>
        <end position="333"/>
    </location>
</feature>
<dbReference type="OrthoDB" id="789771at2"/>
<evidence type="ECO:0000313" key="4">
    <source>
        <dbReference type="Proteomes" id="UP000012024"/>
    </source>
</evidence>
<dbReference type="Proteomes" id="UP000012024">
    <property type="component" value="Unassembled WGS sequence"/>
</dbReference>
<dbReference type="PATRIC" id="fig|1137281.3.peg.1309"/>
<proteinExistence type="predicted"/>
<dbReference type="InterPro" id="IPR003961">
    <property type="entry name" value="FN3_dom"/>
</dbReference>
<feature type="domain" description="Fibronectin type-III" evidence="2">
    <location>
        <begin position="138"/>
        <end position="232"/>
    </location>
</feature>
<dbReference type="RefSeq" id="WP_007648887.1">
    <property type="nucleotide sequence ID" value="NZ_ANLA01000009.1"/>
</dbReference>
<gene>
    <name evidence="3" type="ORF">D778_02719</name>
</gene>
<evidence type="ECO:0000313" key="3">
    <source>
        <dbReference type="EMBL" id="EMQ95198.1"/>
    </source>
</evidence>
<reference evidence="3 4" key="1">
    <citation type="submission" date="2012-12" db="EMBL/GenBank/DDBJ databases">
        <title>Genome assembly of Formosa sp. AK20.</title>
        <authorList>
            <person name="Kumar R."/>
            <person name="Khatri I."/>
            <person name="Vaidya B."/>
            <person name="Subramanian S."/>
            <person name="Pinnaka A."/>
        </authorList>
    </citation>
    <scope>NUCLEOTIDE SEQUENCE [LARGE SCALE GENOMIC DNA]</scope>
    <source>
        <strain evidence="3 4">AK20</strain>
    </source>
</reference>